<name>A0A1I5HXK8_PSUAM</name>
<evidence type="ECO:0000256" key="1">
    <source>
        <dbReference type="ARBA" id="ARBA00022491"/>
    </source>
</evidence>
<proteinExistence type="predicted"/>
<dbReference type="SUPFAM" id="SSF46689">
    <property type="entry name" value="Homeodomain-like"/>
    <property type="match status" value="1"/>
</dbReference>
<dbReference type="OrthoDB" id="9816296at2"/>
<organism evidence="7 8">
    <name type="scientific">Pseudonocardia ammonioxydans</name>
    <dbReference type="NCBI Taxonomy" id="260086"/>
    <lineage>
        <taxon>Bacteria</taxon>
        <taxon>Bacillati</taxon>
        <taxon>Actinomycetota</taxon>
        <taxon>Actinomycetes</taxon>
        <taxon>Pseudonocardiales</taxon>
        <taxon>Pseudonocardiaceae</taxon>
        <taxon>Pseudonocardia</taxon>
    </lineage>
</organism>
<evidence type="ECO:0000256" key="3">
    <source>
        <dbReference type="ARBA" id="ARBA00023125"/>
    </source>
</evidence>
<dbReference type="GO" id="GO:0000976">
    <property type="term" value="F:transcription cis-regulatory region binding"/>
    <property type="evidence" value="ECO:0007669"/>
    <property type="project" value="TreeGrafter"/>
</dbReference>
<dbReference type="Gene3D" id="1.10.357.10">
    <property type="entry name" value="Tetracycline Repressor, domain 2"/>
    <property type="match status" value="1"/>
</dbReference>
<evidence type="ECO:0000256" key="4">
    <source>
        <dbReference type="ARBA" id="ARBA00023163"/>
    </source>
</evidence>
<gene>
    <name evidence="7" type="ORF">SAMN05216207_10797</name>
</gene>
<dbReference type="InterPro" id="IPR036271">
    <property type="entry name" value="Tet_transcr_reg_TetR-rel_C_sf"/>
</dbReference>
<dbReference type="PANTHER" id="PTHR30055:SF234">
    <property type="entry name" value="HTH-TYPE TRANSCRIPTIONAL REGULATOR BETI"/>
    <property type="match status" value="1"/>
</dbReference>
<dbReference type="Pfam" id="PF00440">
    <property type="entry name" value="TetR_N"/>
    <property type="match status" value="1"/>
</dbReference>
<accession>A0A1I5HXK8</accession>
<dbReference type="GO" id="GO:0003700">
    <property type="term" value="F:DNA-binding transcription factor activity"/>
    <property type="evidence" value="ECO:0007669"/>
    <property type="project" value="TreeGrafter"/>
</dbReference>
<keyword evidence="4" id="KW-0804">Transcription</keyword>
<dbReference type="InterPro" id="IPR009057">
    <property type="entry name" value="Homeodomain-like_sf"/>
</dbReference>
<sequence>MSDPGPVDRRTAILRAVWQVIAERGMGAVSVRNVAAAAGVSPGRVQYRFPTKEELLTASLEEMLRGAVQLHDGLSREGAGRGAAAREALWGLLGRRVSLAEHSRAGVAVYHHYVAAGINHPELARLLAEAKDAEEGEAARLLAGIAPGCADPRTAARSLIATADGLVMRVLIGSLPAAEAERTLRSELDRIAP</sequence>
<dbReference type="InterPro" id="IPR039538">
    <property type="entry name" value="BetI_C"/>
</dbReference>
<dbReference type="RefSeq" id="WP_093356699.1">
    <property type="nucleotide sequence ID" value="NZ_FOUY01000079.1"/>
</dbReference>
<dbReference type="InterPro" id="IPR050109">
    <property type="entry name" value="HTH-type_TetR-like_transc_reg"/>
</dbReference>
<dbReference type="PROSITE" id="PS50977">
    <property type="entry name" value="HTH_TETR_2"/>
    <property type="match status" value="1"/>
</dbReference>
<evidence type="ECO:0000256" key="5">
    <source>
        <dbReference type="PROSITE-ProRule" id="PRU00335"/>
    </source>
</evidence>
<dbReference type="PRINTS" id="PR00455">
    <property type="entry name" value="HTHTETR"/>
</dbReference>
<keyword evidence="1" id="KW-0678">Repressor</keyword>
<dbReference type="STRING" id="260086.SAMN05216207_10797"/>
<protein>
    <submittedName>
        <fullName evidence="7">Transcriptional regulator, TetR family</fullName>
    </submittedName>
</protein>
<evidence type="ECO:0000259" key="6">
    <source>
        <dbReference type="PROSITE" id="PS50977"/>
    </source>
</evidence>
<keyword evidence="8" id="KW-1185">Reference proteome</keyword>
<evidence type="ECO:0000313" key="8">
    <source>
        <dbReference type="Proteomes" id="UP000199614"/>
    </source>
</evidence>
<dbReference type="EMBL" id="FOUY01000079">
    <property type="protein sequence ID" value="SFO53078.1"/>
    <property type="molecule type" value="Genomic_DNA"/>
</dbReference>
<reference evidence="7 8" key="1">
    <citation type="submission" date="2016-10" db="EMBL/GenBank/DDBJ databases">
        <authorList>
            <person name="de Groot N.N."/>
        </authorList>
    </citation>
    <scope>NUCLEOTIDE SEQUENCE [LARGE SCALE GENOMIC DNA]</scope>
    <source>
        <strain evidence="7 8">CGMCC 4.1877</strain>
    </source>
</reference>
<dbReference type="Pfam" id="PF13977">
    <property type="entry name" value="TetR_C_6"/>
    <property type="match status" value="1"/>
</dbReference>
<feature type="domain" description="HTH tetR-type" evidence="6">
    <location>
        <begin position="7"/>
        <end position="67"/>
    </location>
</feature>
<dbReference type="Proteomes" id="UP000199614">
    <property type="component" value="Unassembled WGS sequence"/>
</dbReference>
<dbReference type="InterPro" id="IPR001647">
    <property type="entry name" value="HTH_TetR"/>
</dbReference>
<evidence type="ECO:0000256" key="2">
    <source>
        <dbReference type="ARBA" id="ARBA00023015"/>
    </source>
</evidence>
<feature type="DNA-binding region" description="H-T-H motif" evidence="5">
    <location>
        <begin position="30"/>
        <end position="49"/>
    </location>
</feature>
<dbReference type="SUPFAM" id="SSF48498">
    <property type="entry name" value="Tetracyclin repressor-like, C-terminal domain"/>
    <property type="match status" value="1"/>
</dbReference>
<evidence type="ECO:0000313" key="7">
    <source>
        <dbReference type="EMBL" id="SFO53078.1"/>
    </source>
</evidence>
<keyword evidence="2" id="KW-0805">Transcription regulation</keyword>
<dbReference type="AlphaFoldDB" id="A0A1I5HXK8"/>
<keyword evidence="3 5" id="KW-0238">DNA-binding</keyword>
<dbReference type="PANTHER" id="PTHR30055">
    <property type="entry name" value="HTH-TYPE TRANSCRIPTIONAL REGULATOR RUTR"/>
    <property type="match status" value="1"/>
</dbReference>